<evidence type="ECO:0000313" key="8">
    <source>
        <dbReference type="Proteomes" id="UP001307849"/>
    </source>
</evidence>
<evidence type="ECO:0000256" key="4">
    <source>
        <dbReference type="SAM" id="MobiDB-lite"/>
    </source>
</evidence>
<sequence>MTSLVVPGQPLGLASAYIPGPGVHIFNGQIIASLVGQVVTSPQASTTSTSTSTTSSTSTSTSKPTSTTSIPPTISVQKPVLTTDEETNATLLPEVSSTVLCRITRINPRQATASIFIVNNHICGDEFQGVIRVQDVRLTEVDKVKIFNSFRPGDIVRARVISLGDQSNYYLSTASNELGVIMADSEMGDPMYPINWKEMKSSRTGVVEERKVAKPF</sequence>
<gene>
    <name evidence="7" type="primary">CSL4</name>
    <name evidence="7" type="ORF">TWF506_001365</name>
</gene>
<dbReference type="InterPro" id="IPR025721">
    <property type="entry name" value="Exosome_cplx_N_dom"/>
</dbReference>
<feature type="region of interest" description="Disordered" evidence="4">
    <location>
        <begin position="44"/>
        <end position="73"/>
    </location>
</feature>
<evidence type="ECO:0000256" key="3">
    <source>
        <dbReference type="ARBA" id="ARBA00022835"/>
    </source>
</evidence>
<dbReference type="GO" id="GO:0006396">
    <property type="term" value="P:RNA processing"/>
    <property type="evidence" value="ECO:0007669"/>
    <property type="project" value="InterPro"/>
</dbReference>
<evidence type="ECO:0000259" key="5">
    <source>
        <dbReference type="Pfam" id="PF10447"/>
    </source>
</evidence>
<dbReference type="Pfam" id="PF10447">
    <property type="entry name" value="EXOSC1"/>
    <property type="match status" value="1"/>
</dbReference>
<accession>A0AAN8NT16</accession>
<dbReference type="GO" id="GO:0005737">
    <property type="term" value="C:cytoplasm"/>
    <property type="evidence" value="ECO:0007669"/>
    <property type="project" value="TreeGrafter"/>
</dbReference>
<evidence type="ECO:0000259" key="6">
    <source>
        <dbReference type="Pfam" id="PF14382"/>
    </source>
</evidence>
<keyword evidence="7" id="KW-0269">Exonuclease</keyword>
<proteinExistence type="predicted"/>
<evidence type="ECO:0000256" key="1">
    <source>
        <dbReference type="ARBA" id="ARBA00004604"/>
    </source>
</evidence>
<feature type="domain" description="Exosome complex component CSL4 C-terminal" evidence="5">
    <location>
        <begin position="124"/>
        <end position="163"/>
    </location>
</feature>
<comment type="caution">
    <text evidence="7">The sequence shown here is derived from an EMBL/GenBank/DDBJ whole genome shotgun (WGS) entry which is preliminary data.</text>
</comment>
<dbReference type="InterPro" id="IPR039771">
    <property type="entry name" value="Csl4"/>
</dbReference>
<evidence type="ECO:0000313" key="7">
    <source>
        <dbReference type="EMBL" id="KAK6521134.1"/>
    </source>
</evidence>
<dbReference type="PANTHER" id="PTHR12686:SF8">
    <property type="entry name" value="EXOSOME COMPLEX COMPONENT CSL4"/>
    <property type="match status" value="1"/>
</dbReference>
<dbReference type="GO" id="GO:0000176">
    <property type="term" value="C:nuclear exosome (RNase complex)"/>
    <property type="evidence" value="ECO:0007669"/>
    <property type="project" value="TreeGrafter"/>
</dbReference>
<reference evidence="7 8" key="1">
    <citation type="submission" date="2019-10" db="EMBL/GenBank/DDBJ databases">
        <authorList>
            <person name="Palmer J.M."/>
        </authorList>
    </citation>
    <scope>NUCLEOTIDE SEQUENCE [LARGE SCALE GENOMIC DNA]</scope>
    <source>
        <strain evidence="7 8">TWF506</strain>
    </source>
</reference>
<dbReference type="SUPFAM" id="SSF50249">
    <property type="entry name" value="Nucleic acid-binding proteins"/>
    <property type="match status" value="1"/>
</dbReference>
<dbReference type="AlphaFoldDB" id="A0AAN8NT16"/>
<dbReference type="GO" id="GO:0004527">
    <property type="term" value="F:exonuclease activity"/>
    <property type="evidence" value="ECO:0007669"/>
    <property type="project" value="UniProtKB-KW"/>
</dbReference>
<dbReference type="GO" id="GO:0003723">
    <property type="term" value="F:RNA binding"/>
    <property type="evidence" value="ECO:0007669"/>
    <property type="project" value="InterPro"/>
</dbReference>
<keyword evidence="8" id="KW-1185">Reference proteome</keyword>
<dbReference type="GO" id="GO:0005730">
    <property type="term" value="C:nucleolus"/>
    <property type="evidence" value="ECO:0007669"/>
    <property type="project" value="UniProtKB-SubCell"/>
</dbReference>
<dbReference type="Gene3D" id="2.40.50.100">
    <property type="match status" value="1"/>
</dbReference>
<dbReference type="Pfam" id="PF14382">
    <property type="entry name" value="ECR1_N"/>
    <property type="match status" value="1"/>
</dbReference>
<name>A0AAN8NT16_9PEZI</name>
<keyword evidence="2" id="KW-0963">Cytoplasm</keyword>
<keyword evidence="3" id="KW-0271">Exosome</keyword>
<dbReference type="PANTHER" id="PTHR12686">
    <property type="entry name" value="3'-5' EXORIBONUCLEASE CSL4-RELATED"/>
    <property type="match status" value="1"/>
</dbReference>
<keyword evidence="7" id="KW-0378">Hydrolase</keyword>
<keyword evidence="7" id="KW-0540">Nuclease</keyword>
<dbReference type="Proteomes" id="UP001307849">
    <property type="component" value="Unassembled WGS sequence"/>
</dbReference>
<evidence type="ECO:0000256" key="2">
    <source>
        <dbReference type="ARBA" id="ARBA00022490"/>
    </source>
</evidence>
<dbReference type="EMBL" id="JAVHJM010000001">
    <property type="protein sequence ID" value="KAK6521134.1"/>
    <property type="molecule type" value="Genomic_DNA"/>
</dbReference>
<dbReference type="InterPro" id="IPR012340">
    <property type="entry name" value="NA-bd_OB-fold"/>
</dbReference>
<protein>
    <submittedName>
        <fullName evidence="7">Exosome 3'-&gt;5 exonuclease subunit ski4 (Csl4)</fullName>
    </submittedName>
</protein>
<dbReference type="Gene3D" id="2.40.50.140">
    <property type="entry name" value="Nucleic acid-binding proteins"/>
    <property type="match status" value="1"/>
</dbReference>
<dbReference type="SUPFAM" id="SSF110324">
    <property type="entry name" value="Ribosomal L27 protein-like"/>
    <property type="match status" value="1"/>
</dbReference>
<dbReference type="FunFam" id="2.40.50.140:FF:000198">
    <property type="entry name" value="Exosome complex component CSL4"/>
    <property type="match status" value="1"/>
</dbReference>
<dbReference type="CDD" id="cd05791">
    <property type="entry name" value="S1_CSL4"/>
    <property type="match status" value="1"/>
</dbReference>
<dbReference type="InterPro" id="IPR019495">
    <property type="entry name" value="EXOSC1_C"/>
</dbReference>
<comment type="subcellular location">
    <subcellularLocation>
        <location evidence="1">Nucleus</location>
        <location evidence="1">Nucleolus</location>
    </subcellularLocation>
</comment>
<organism evidence="7 8">
    <name type="scientific">Arthrobotrys conoides</name>
    <dbReference type="NCBI Taxonomy" id="74498"/>
    <lineage>
        <taxon>Eukaryota</taxon>
        <taxon>Fungi</taxon>
        <taxon>Dikarya</taxon>
        <taxon>Ascomycota</taxon>
        <taxon>Pezizomycotina</taxon>
        <taxon>Orbiliomycetes</taxon>
        <taxon>Orbiliales</taxon>
        <taxon>Orbiliaceae</taxon>
        <taxon>Arthrobotrys</taxon>
    </lineage>
</organism>
<feature type="domain" description="Exosome complex component N-terminal" evidence="6">
    <location>
        <begin position="4"/>
        <end position="39"/>
    </location>
</feature>